<dbReference type="eggNOG" id="ENOG5031WQM">
    <property type="taxonomic scope" value="Bacteria"/>
</dbReference>
<accession>A0A081XUV2</accession>
<dbReference type="AlphaFoldDB" id="A0A081XUV2"/>
<reference evidence="1 2" key="1">
    <citation type="submission" date="2014-02" db="EMBL/GenBank/DDBJ databases">
        <title>The genome announcement of Streptomyces toyocaensis NRRL15009.</title>
        <authorList>
            <person name="Hong H.-J."/>
            <person name="Kwun M.J."/>
        </authorList>
    </citation>
    <scope>NUCLEOTIDE SEQUENCE [LARGE SCALE GENOMIC DNA]</scope>
    <source>
        <strain evidence="1 2">NRRL 15009</strain>
    </source>
</reference>
<sequence>MAPAPCDRPGAWTTGLESTVNETTQHTATEGNPTSYGFCSWHQRFAGGVRLIDVIEQGSGAGGAQYACGPCRELHGLVPFADR</sequence>
<evidence type="ECO:0000313" key="2">
    <source>
        <dbReference type="Proteomes" id="UP000028341"/>
    </source>
</evidence>
<proteinExistence type="predicted"/>
<dbReference type="Proteomes" id="UP000028341">
    <property type="component" value="Unassembled WGS sequence"/>
</dbReference>
<keyword evidence="2" id="KW-1185">Reference proteome</keyword>
<evidence type="ECO:0000313" key="1">
    <source>
        <dbReference type="EMBL" id="KES07325.1"/>
    </source>
</evidence>
<protein>
    <submittedName>
        <fullName evidence="1">Uncharacterized protein</fullName>
    </submittedName>
</protein>
<comment type="caution">
    <text evidence="1">The sequence shown here is derived from an EMBL/GenBank/DDBJ whole genome shotgun (WGS) entry which is preliminary data.</text>
</comment>
<dbReference type="EMBL" id="JFCB01000006">
    <property type="protein sequence ID" value="KES07325.1"/>
    <property type="molecule type" value="Genomic_DNA"/>
</dbReference>
<name>A0A081XUV2_STRTO</name>
<gene>
    <name evidence="1" type="ORF">BU52_09975</name>
</gene>
<organism evidence="1 2">
    <name type="scientific">Streptomyces toyocaensis</name>
    <dbReference type="NCBI Taxonomy" id="55952"/>
    <lineage>
        <taxon>Bacteria</taxon>
        <taxon>Bacillati</taxon>
        <taxon>Actinomycetota</taxon>
        <taxon>Actinomycetes</taxon>
        <taxon>Kitasatosporales</taxon>
        <taxon>Streptomycetaceae</taxon>
        <taxon>Streptomyces</taxon>
    </lineage>
</organism>